<protein>
    <recommendedName>
        <fullName evidence="3">ANR family transcriptional regulator</fullName>
    </recommendedName>
</protein>
<sequence length="72" mass="8212">MNRSLYAHIADSAARCERHGHFDEAESLWRQASEQAVQQENRDWTALRARVCESRRRFLAACPARVKNGGVA</sequence>
<dbReference type="STRING" id="2342.SOPEG_2193"/>
<evidence type="ECO:0000313" key="1">
    <source>
        <dbReference type="EMBL" id="AHF74053.1"/>
    </source>
</evidence>
<proteinExistence type="predicted"/>
<dbReference type="InterPro" id="IPR047666">
    <property type="entry name" value="ANR_neg_reg"/>
</dbReference>
<dbReference type="HOGENOM" id="CLU_2714919_0_0_6"/>
<evidence type="ECO:0000313" key="2">
    <source>
        <dbReference type="Proteomes" id="UP000019025"/>
    </source>
</evidence>
<dbReference type="AlphaFoldDB" id="W0HPL4"/>
<evidence type="ECO:0008006" key="3">
    <source>
        <dbReference type="Google" id="ProtNLM"/>
    </source>
</evidence>
<dbReference type="KEGG" id="pes:SOPEG_2193"/>
<gene>
    <name evidence="1" type="ORF">SOPEG_2193</name>
</gene>
<keyword evidence="2" id="KW-1185">Reference proteome</keyword>
<accession>W0HPL4</accession>
<reference evidence="1 2" key="1">
    <citation type="journal article" date="2014" name="Genome Biol. Evol.">
        <title>Genome degeneration and adaptation in a nascent stage of symbiosis.</title>
        <authorList>
            <person name="Oakeson K.F."/>
            <person name="Gil R."/>
            <person name="Clayton A.L."/>
            <person name="Dunn D.M."/>
            <person name="von Niederhausern A.C."/>
            <person name="Hamil C."/>
            <person name="Aoyagi A."/>
            <person name="Duval B."/>
            <person name="Baca A."/>
            <person name="Silva F.J."/>
            <person name="Vallier A."/>
            <person name="Jackson D.G."/>
            <person name="Latorre A."/>
            <person name="Weiss R.B."/>
            <person name="Heddi A."/>
            <person name="Moya A."/>
            <person name="Dale C."/>
        </authorList>
    </citation>
    <scope>NUCLEOTIDE SEQUENCE [LARGE SCALE GENOMIC DNA]</scope>
    <source>
        <strain evidence="2">none</strain>
    </source>
</reference>
<organism evidence="1 2">
    <name type="scientific">Candidatus Sodalis pierantonii str. SOPE</name>
    <dbReference type="NCBI Taxonomy" id="2342"/>
    <lineage>
        <taxon>Bacteria</taxon>
        <taxon>Pseudomonadati</taxon>
        <taxon>Pseudomonadota</taxon>
        <taxon>Gammaproteobacteria</taxon>
        <taxon>Enterobacterales</taxon>
        <taxon>Bruguierivoracaceae</taxon>
        <taxon>Sodalis</taxon>
    </lineage>
</organism>
<dbReference type="EMBL" id="CP006568">
    <property type="protein sequence ID" value="AHF74053.1"/>
    <property type="molecule type" value="Genomic_DNA"/>
</dbReference>
<dbReference type="Proteomes" id="UP000019025">
    <property type="component" value="Chromosome"/>
</dbReference>
<name>W0HPL4_9GAMM</name>
<dbReference type="NCBIfam" id="NF033650">
    <property type="entry name" value="ANR_neg_reg"/>
    <property type="match status" value="1"/>
</dbReference>